<sequence>MGVGVQQASGQSRSDDGVACRHRKDPGANSIFSSTVDMTDTLRQMVAQASELSPDDIAALSQHRRDNALRFGDYDTATLHIPPGPYDSALPLPVDGL</sequence>
<evidence type="ECO:0000256" key="1">
    <source>
        <dbReference type="SAM" id="MobiDB-lite"/>
    </source>
</evidence>
<reference evidence="3" key="1">
    <citation type="journal article" date="2019" name="Int. J. Syst. Evol. Microbiol.">
        <title>The Global Catalogue of Microorganisms (GCM) 10K type strain sequencing project: providing services to taxonomists for standard genome sequencing and annotation.</title>
        <authorList>
            <consortium name="The Broad Institute Genomics Platform"/>
            <consortium name="The Broad Institute Genome Sequencing Center for Infectious Disease"/>
            <person name="Wu L."/>
            <person name="Ma J."/>
        </authorList>
    </citation>
    <scope>NUCLEOTIDE SEQUENCE [LARGE SCALE GENOMIC DNA]</scope>
    <source>
        <strain evidence="3">JCM 9918</strain>
    </source>
</reference>
<dbReference type="RefSeq" id="WP_272171047.1">
    <property type="nucleotide sequence ID" value="NZ_JAQOSL010000024.1"/>
</dbReference>
<dbReference type="EMBL" id="JBHSNZ010000028">
    <property type="protein sequence ID" value="MFC5811894.1"/>
    <property type="molecule type" value="Genomic_DNA"/>
</dbReference>
<keyword evidence="3" id="KW-1185">Reference proteome</keyword>
<protein>
    <submittedName>
        <fullName evidence="2">Uncharacterized protein</fullName>
    </submittedName>
</protein>
<comment type="caution">
    <text evidence="2">The sequence shown here is derived from an EMBL/GenBank/DDBJ whole genome shotgun (WGS) entry which is preliminary data.</text>
</comment>
<proteinExistence type="predicted"/>
<accession>A0ABW1BG60</accession>
<feature type="compositionally biased region" description="Polar residues" evidence="1">
    <location>
        <begin position="1"/>
        <end position="12"/>
    </location>
</feature>
<name>A0ABW1BG60_9ACTN</name>
<dbReference type="Proteomes" id="UP001596112">
    <property type="component" value="Unassembled WGS sequence"/>
</dbReference>
<evidence type="ECO:0000313" key="3">
    <source>
        <dbReference type="Proteomes" id="UP001596112"/>
    </source>
</evidence>
<evidence type="ECO:0000313" key="2">
    <source>
        <dbReference type="EMBL" id="MFC5811894.1"/>
    </source>
</evidence>
<organism evidence="2 3">
    <name type="scientific">Streptomyces heilongjiangensis</name>
    <dbReference type="NCBI Taxonomy" id="945052"/>
    <lineage>
        <taxon>Bacteria</taxon>
        <taxon>Bacillati</taxon>
        <taxon>Actinomycetota</taxon>
        <taxon>Actinomycetes</taxon>
        <taxon>Kitasatosporales</taxon>
        <taxon>Streptomycetaceae</taxon>
        <taxon>Streptomyces</taxon>
    </lineage>
</organism>
<gene>
    <name evidence="2" type="ORF">ACFQGO_31030</name>
</gene>
<feature type="region of interest" description="Disordered" evidence="1">
    <location>
        <begin position="1"/>
        <end position="33"/>
    </location>
</feature>